<dbReference type="EMBL" id="RBIL01000002">
    <property type="protein sequence ID" value="RKQ86349.1"/>
    <property type="molecule type" value="Genomic_DNA"/>
</dbReference>
<dbReference type="Gene3D" id="1.20.1440.130">
    <property type="entry name" value="VKOR domain"/>
    <property type="match status" value="1"/>
</dbReference>
<comment type="caution">
    <text evidence="12">The sequence shown here is derived from an EMBL/GenBank/DDBJ whole genome shotgun (WGS) entry which is preliminary data.</text>
</comment>
<evidence type="ECO:0000256" key="4">
    <source>
        <dbReference type="ARBA" id="ARBA00022719"/>
    </source>
</evidence>
<feature type="transmembrane region" description="Helical" evidence="10">
    <location>
        <begin position="102"/>
        <end position="123"/>
    </location>
</feature>
<dbReference type="SMART" id="SM00756">
    <property type="entry name" value="VKc"/>
    <property type="match status" value="1"/>
</dbReference>
<dbReference type="GO" id="GO:0016020">
    <property type="term" value="C:membrane"/>
    <property type="evidence" value="ECO:0007669"/>
    <property type="project" value="UniProtKB-SubCell"/>
</dbReference>
<dbReference type="AlphaFoldDB" id="A0A660L0B5"/>
<dbReference type="PANTHER" id="PTHR34573:SF1">
    <property type="entry name" value="VITAMIN K EPOXIDE REDUCTASE DOMAIN-CONTAINING PROTEIN"/>
    <property type="match status" value="1"/>
</dbReference>
<evidence type="ECO:0000256" key="8">
    <source>
        <dbReference type="ARBA" id="ARBA00023157"/>
    </source>
</evidence>
<dbReference type="Pfam" id="PF07884">
    <property type="entry name" value="VKOR"/>
    <property type="match status" value="1"/>
</dbReference>
<feature type="transmembrane region" description="Helical" evidence="10">
    <location>
        <begin position="50"/>
        <end position="70"/>
    </location>
</feature>
<dbReference type="PANTHER" id="PTHR34573">
    <property type="entry name" value="VKC DOMAIN-CONTAINING PROTEIN"/>
    <property type="match status" value="1"/>
</dbReference>
<evidence type="ECO:0000256" key="9">
    <source>
        <dbReference type="ARBA" id="ARBA00023284"/>
    </source>
</evidence>
<evidence type="ECO:0000256" key="7">
    <source>
        <dbReference type="ARBA" id="ARBA00023136"/>
    </source>
</evidence>
<dbReference type="RefSeq" id="WP_121254000.1">
    <property type="nucleotide sequence ID" value="NZ_RBIL01000002.1"/>
</dbReference>
<name>A0A660L0B5_9ACTN</name>
<keyword evidence="6" id="KW-0560">Oxidoreductase</keyword>
<dbReference type="GO" id="GO:0048038">
    <property type="term" value="F:quinone binding"/>
    <property type="evidence" value="ECO:0007669"/>
    <property type="project" value="UniProtKB-KW"/>
</dbReference>
<dbReference type="Proteomes" id="UP000278962">
    <property type="component" value="Unassembled WGS sequence"/>
</dbReference>
<evidence type="ECO:0000256" key="6">
    <source>
        <dbReference type="ARBA" id="ARBA00023002"/>
    </source>
</evidence>
<keyword evidence="8" id="KW-1015">Disulfide bond</keyword>
<feature type="domain" description="Vitamin K epoxide reductase" evidence="11">
    <location>
        <begin position="1"/>
        <end position="127"/>
    </location>
</feature>
<dbReference type="InterPro" id="IPR044698">
    <property type="entry name" value="VKOR/LTO1"/>
</dbReference>
<evidence type="ECO:0000256" key="1">
    <source>
        <dbReference type="ARBA" id="ARBA00004141"/>
    </source>
</evidence>
<protein>
    <submittedName>
        <fullName evidence="12">Putative membrane protein</fullName>
    </submittedName>
</protein>
<feature type="transmembrane region" description="Helical" evidence="10">
    <location>
        <begin position="79"/>
        <end position="96"/>
    </location>
</feature>
<dbReference type="InterPro" id="IPR038354">
    <property type="entry name" value="VKOR_sf"/>
</dbReference>
<comment type="subcellular location">
    <subcellularLocation>
        <location evidence="1">Membrane</location>
        <topology evidence="1">Multi-pass membrane protein</topology>
    </subcellularLocation>
</comment>
<organism evidence="12 13">
    <name type="scientific">Solirubrobacter pauli</name>
    <dbReference type="NCBI Taxonomy" id="166793"/>
    <lineage>
        <taxon>Bacteria</taxon>
        <taxon>Bacillati</taxon>
        <taxon>Actinomycetota</taxon>
        <taxon>Thermoleophilia</taxon>
        <taxon>Solirubrobacterales</taxon>
        <taxon>Solirubrobacteraceae</taxon>
        <taxon>Solirubrobacter</taxon>
    </lineage>
</organism>
<evidence type="ECO:0000256" key="3">
    <source>
        <dbReference type="ARBA" id="ARBA00022692"/>
    </source>
</evidence>
<keyword evidence="4" id="KW-0874">Quinone</keyword>
<evidence type="ECO:0000256" key="5">
    <source>
        <dbReference type="ARBA" id="ARBA00022989"/>
    </source>
</evidence>
<dbReference type="CDD" id="cd12916">
    <property type="entry name" value="VKOR_1"/>
    <property type="match status" value="1"/>
</dbReference>
<dbReference type="GO" id="GO:0016491">
    <property type="term" value="F:oxidoreductase activity"/>
    <property type="evidence" value="ECO:0007669"/>
    <property type="project" value="UniProtKB-KW"/>
</dbReference>
<comment type="similarity">
    <text evidence="2">Belongs to the VKOR family.</text>
</comment>
<evidence type="ECO:0000259" key="11">
    <source>
        <dbReference type="SMART" id="SM00756"/>
    </source>
</evidence>
<keyword evidence="7 10" id="KW-0472">Membrane</keyword>
<evidence type="ECO:0000313" key="12">
    <source>
        <dbReference type="EMBL" id="RKQ86349.1"/>
    </source>
</evidence>
<keyword evidence="5 10" id="KW-1133">Transmembrane helix</keyword>
<reference evidence="12 13" key="1">
    <citation type="submission" date="2018-10" db="EMBL/GenBank/DDBJ databases">
        <title>Genomic Encyclopedia of Archaeal and Bacterial Type Strains, Phase II (KMG-II): from individual species to whole genera.</title>
        <authorList>
            <person name="Goeker M."/>
        </authorList>
    </citation>
    <scope>NUCLEOTIDE SEQUENCE [LARGE SCALE GENOMIC DNA]</scope>
    <source>
        <strain evidence="12 13">DSM 14954</strain>
    </source>
</reference>
<evidence type="ECO:0000256" key="10">
    <source>
        <dbReference type="SAM" id="Phobius"/>
    </source>
</evidence>
<dbReference type="InterPro" id="IPR012932">
    <property type="entry name" value="VKOR"/>
</dbReference>
<accession>A0A660L0B5</accession>
<evidence type="ECO:0000256" key="2">
    <source>
        <dbReference type="ARBA" id="ARBA00006214"/>
    </source>
</evidence>
<dbReference type="OrthoDB" id="9783799at2"/>
<gene>
    <name evidence="12" type="ORF">C8N24_4359</name>
</gene>
<keyword evidence="3 10" id="KW-0812">Transmembrane</keyword>
<proteinExistence type="inferred from homology"/>
<keyword evidence="13" id="KW-1185">Reference proteome</keyword>
<sequence>MIRVATFAVAIAGLAIAGYLTIVHYAGGEPVCAIAHGCATVQKSSYAELLGVPVALLGLFGYVAILASLLKDTETGRSITALLAIAGVAFSAWLTYVEIWELEAICIWCVGSAICMTLLAGLATTRLLRAPAH</sequence>
<keyword evidence="9" id="KW-0676">Redox-active center</keyword>
<evidence type="ECO:0000313" key="13">
    <source>
        <dbReference type="Proteomes" id="UP000278962"/>
    </source>
</evidence>